<keyword evidence="1" id="KW-1133">Transmembrane helix</keyword>
<evidence type="ECO:0008006" key="4">
    <source>
        <dbReference type="Google" id="ProtNLM"/>
    </source>
</evidence>
<comment type="caution">
    <text evidence="2">The sequence shown here is derived from an EMBL/GenBank/DDBJ whole genome shotgun (WGS) entry which is preliminary data.</text>
</comment>
<dbReference type="RefSeq" id="WP_063949605.1">
    <property type="nucleotide sequence ID" value="NZ_LXPS01000022.1"/>
</dbReference>
<dbReference type="EMBL" id="LXPS01000022">
    <property type="protein sequence ID" value="OAE43591.1"/>
    <property type="molecule type" value="Genomic_DNA"/>
</dbReference>
<evidence type="ECO:0000256" key="1">
    <source>
        <dbReference type="SAM" id="Phobius"/>
    </source>
</evidence>
<feature type="transmembrane region" description="Helical" evidence="1">
    <location>
        <begin position="21"/>
        <end position="40"/>
    </location>
</feature>
<gene>
    <name evidence="2" type="ORF">A7J57_04820</name>
</gene>
<keyword evidence="1" id="KW-0472">Membrane</keyword>
<keyword evidence="1" id="KW-0812">Transmembrane</keyword>
<sequence>MNDKTVIEHDPNERPGRRYSLGKWWFAVWAMVAIFWLLQFREGLDFEQICLGFLSGGILAIWAIDMHLASGGSSRDL</sequence>
<evidence type="ECO:0000313" key="2">
    <source>
        <dbReference type="EMBL" id="OAE43591.1"/>
    </source>
</evidence>
<organism evidence="2 3">
    <name type="scientific">Agrobacterium tumefaciens</name>
    <dbReference type="NCBI Taxonomy" id="358"/>
    <lineage>
        <taxon>Bacteria</taxon>
        <taxon>Pseudomonadati</taxon>
        <taxon>Pseudomonadota</taxon>
        <taxon>Alphaproteobacteria</taxon>
        <taxon>Hyphomicrobiales</taxon>
        <taxon>Rhizobiaceae</taxon>
        <taxon>Rhizobium/Agrobacterium group</taxon>
        <taxon>Agrobacterium</taxon>
        <taxon>Agrobacterium tumefaciens complex</taxon>
    </lineage>
</organism>
<reference evidence="2 3" key="1">
    <citation type="submission" date="2016-05" db="EMBL/GenBank/DDBJ databases">
        <authorList>
            <person name="Lavstsen T."/>
            <person name="Jespersen J.S."/>
        </authorList>
    </citation>
    <scope>NUCLEOTIDE SEQUENCE [LARGE SCALE GENOMIC DNA]</scope>
    <source>
        <strain evidence="2 3">KCJ1736</strain>
    </source>
</reference>
<protein>
    <recommendedName>
        <fullName evidence="4">DUF2631 domain-containing protein</fullName>
    </recommendedName>
</protein>
<feature type="transmembrane region" description="Helical" evidence="1">
    <location>
        <begin position="46"/>
        <end position="64"/>
    </location>
</feature>
<dbReference type="AlphaFoldDB" id="A0A176X9I3"/>
<proteinExistence type="predicted"/>
<accession>A0A176X9I3</accession>
<dbReference type="Proteomes" id="UP000077098">
    <property type="component" value="Unassembled WGS sequence"/>
</dbReference>
<name>A0A176X9I3_AGRTU</name>
<evidence type="ECO:0000313" key="3">
    <source>
        <dbReference type="Proteomes" id="UP000077098"/>
    </source>
</evidence>